<reference evidence="3 4" key="1">
    <citation type="submission" date="2020-05" db="EMBL/GenBank/DDBJ databases">
        <title>Draft genome sequence of Desulfovibrio sp. strain HN2T.</title>
        <authorList>
            <person name="Ueno A."/>
            <person name="Tamazawa S."/>
            <person name="Tamamura S."/>
            <person name="Murakami T."/>
            <person name="Kiyama T."/>
            <person name="Inomata H."/>
            <person name="Amano Y."/>
            <person name="Miyakawa K."/>
            <person name="Tamaki H."/>
            <person name="Naganuma T."/>
            <person name="Kaneko K."/>
        </authorList>
    </citation>
    <scope>NUCLEOTIDE SEQUENCE [LARGE SCALE GENOMIC DNA]</scope>
    <source>
        <strain evidence="3 4">HN2</strain>
    </source>
</reference>
<keyword evidence="2" id="KW-0732">Signal</keyword>
<comment type="caution">
    <text evidence="3">The sequence shown here is derived from an EMBL/GenBank/DDBJ whole genome shotgun (WGS) entry which is preliminary data.</text>
</comment>
<evidence type="ECO:0000313" key="4">
    <source>
        <dbReference type="Proteomes" id="UP000503840"/>
    </source>
</evidence>
<feature type="chain" id="PRO_5029516541" evidence="2">
    <location>
        <begin position="20"/>
        <end position="238"/>
    </location>
</feature>
<feature type="signal peptide" evidence="2">
    <location>
        <begin position="1"/>
        <end position="19"/>
    </location>
</feature>
<evidence type="ECO:0000256" key="1">
    <source>
        <dbReference type="SAM" id="MobiDB-lite"/>
    </source>
</evidence>
<name>A0A7J0BGH5_9BACT</name>
<feature type="region of interest" description="Disordered" evidence="1">
    <location>
        <begin position="200"/>
        <end position="238"/>
    </location>
</feature>
<keyword evidence="4" id="KW-1185">Reference proteome</keyword>
<proteinExistence type="predicted"/>
<feature type="compositionally biased region" description="Polar residues" evidence="1">
    <location>
        <begin position="229"/>
        <end position="238"/>
    </location>
</feature>
<gene>
    <name evidence="3" type="ORF">DSM101010T_05700</name>
</gene>
<dbReference type="Proteomes" id="UP000503840">
    <property type="component" value="Unassembled WGS sequence"/>
</dbReference>
<dbReference type="PROSITE" id="PS51257">
    <property type="entry name" value="PROKAR_LIPOPROTEIN"/>
    <property type="match status" value="1"/>
</dbReference>
<protein>
    <submittedName>
        <fullName evidence="3">Lipoprotein</fullName>
    </submittedName>
</protein>
<dbReference type="EMBL" id="BLVO01000004">
    <property type="protein sequence ID" value="GFM32205.1"/>
    <property type="molecule type" value="Genomic_DNA"/>
</dbReference>
<dbReference type="Pfam" id="PF05643">
    <property type="entry name" value="GNA1162-like"/>
    <property type="match status" value="1"/>
</dbReference>
<dbReference type="AlphaFoldDB" id="A0A7J0BGH5"/>
<dbReference type="RefSeq" id="WP_174403880.1">
    <property type="nucleotide sequence ID" value="NZ_BLVO01000004.1"/>
</dbReference>
<dbReference type="Gene3D" id="3.40.50.10610">
    <property type="entry name" value="ABC-type transport auxiliary lipoprotein component"/>
    <property type="match status" value="1"/>
</dbReference>
<keyword evidence="3" id="KW-0449">Lipoprotein</keyword>
<evidence type="ECO:0000256" key="2">
    <source>
        <dbReference type="SAM" id="SignalP"/>
    </source>
</evidence>
<dbReference type="InterPro" id="IPR008517">
    <property type="entry name" value="GNA1162-like"/>
</dbReference>
<evidence type="ECO:0000313" key="3">
    <source>
        <dbReference type="EMBL" id="GFM32205.1"/>
    </source>
</evidence>
<sequence>MRKLIPFLLLFCIAMTGCAKTVTKQECFPGMYAEQPKSILVLPPMNETTAADAKAYYTTTIAEPLSYNGFYVFPIPVVTEIMQHEGLYDTELLYGMPIAKFKEQFGADSVLYTKIKEWDLSYYVIGGTLTVGFDCELQSTTTNAVLWQYKGRVVVDLSGGSSDLIGSIISTAINAAISDYVTYARVANYRTFGTMPVGPRNERYMQDGQDQLFDQRPPAEKAAPAGSATPVSDGTAAQ</sequence>
<organism evidence="3 4">
    <name type="scientific">Desulfovibrio subterraneus</name>
    <dbReference type="NCBI Taxonomy" id="2718620"/>
    <lineage>
        <taxon>Bacteria</taxon>
        <taxon>Pseudomonadati</taxon>
        <taxon>Thermodesulfobacteriota</taxon>
        <taxon>Desulfovibrionia</taxon>
        <taxon>Desulfovibrionales</taxon>
        <taxon>Desulfovibrionaceae</taxon>
        <taxon>Desulfovibrio</taxon>
    </lineage>
</organism>
<accession>A0A7J0BGH5</accession>